<gene>
    <name evidence="1" type="ORF">CNR27_01925</name>
</gene>
<dbReference type="EMBL" id="CP023406">
    <property type="protein sequence ID" value="ATD66357.1"/>
    <property type="molecule type" value="Genomic_DNA"/>
</dbReference>
<dbReference type="InterPro" id="IPR022037">
    <property type="entry name" value="DUF3606"/>
</dbReference>
<evidence type="ECO:0000313" key="1">
    <source>
        <dbReference type="EMBL" id="ATD66357.1"/>
    </source>
</evidence>
<dbReference type="KEGG" id="lum:CNR27_01925"/>
<sequence>MSDDKRNTGSPDRDRINLSEDYELDYWTQALGVTRAELREAVEAAGPMAEAVRNHLAQKG</sequence>
<dbReference type="OrthoDB" id="7030114at2"/>
<dbReference type="RefSeq" id="WP_096296687.1">
    <property type="nucleotide sequence ID" value="NZ_CP023406.1"/>
</dbReference>
<evidence type="ECO:0000313" key="2">
    <source>
        <dbReference type="Proteomes" id="UP000218968"/>
    </source>
</evidence>
<dbReference type="Proteomes" id="UP000218968">
    <property type="component" value="Chromosome"/>
</dbReference>
<reference evidence="2" key="1">
    <citation type="submission" date="2017-09" db="EMBL/GenBank/DDBJ databases">
        <title>Luteimonas liuhanmingii sp.nov., isolated from the intestinal contents of Tibetan Plateau Pika in Yushu, Qinghai Province, China.</title>
        <authorList>
            <person name="Gui Z."/>
        </authorList>
    </citation>
    <scope>NUCLEOTIDE SEQUENCE [LARGE SCALE GENOMIC DNA]</scope>
    <source>
        <strain evidence="2">100111</strain>
    </source>
</reference>
<protein>
    <submittedName>
        <fullName evidence="1">DUF3606 domain-containing protein</fullName>
    </submittedName>
</protein>
<accession>A0A290XB37</accession>
<organism evidence="1 2">
    <name type="scientific">Luteimonas chenhongjianii</name>
    <dbReference type="NCBI Taxonomy" id="2006110"/>
    <lineage>
        <taxon>Bacteria</taxon>
        <taxon>Pseudomonadati</taxon>
        <taxon>Pseudomonadota</taxon>
        <taxon>Gammaproteobacteria</taxon>
        <taxon>Lysobacterales</taxon>
        <taxon>Lysobacteraceae</taxon>
        <taxon>Luteimonas</taxon>
    </lineage>
</organism>
<dbReference type="Pfam" id="PF12244">
    <property type="entry name" value="DUF3606"/>
    <property type="match status" value="1"/>
</dbReference>
<dbReference type="AlphaFoldDB" id="A0A290XB37"/>
<proteinExistence type="predicted"/>
<name>A0A290XB37_9GAMM</name>
<keyword evidence="2" id="KW-1185">Reference proteome</keyword>